<name>A0ABP3YEP3_9BACT</name>
<dbReference type="EMBL" id="BAAAFI010000035">
    <property type="protein sequence ID" value="GAA0879859.1"/>
    <property type="molecule type" value="Genomic_DNA"/>
</dbReference>
<evidence type="ECO:0000313" key="1">
    <source>
        <dbReference type="EMBL" id="GAA0879859.1"/>
    </source>
</evidence>
<comment type="caution">
    <text evidence="1">The sequence shown here is derived from an EMBL/GenBank/DDBJ whole genome shotgun (WGS) entry which is preliminary data.</text>
</comment>
<dbReference type="InterPro" id="IPR014984">
    <property type="entry name" value="HopJ"/>
</dbReference>
<organism evidence="1 2">
    <name type="scientific">Algoriphagus jejuensis</name>
    <dbReference type="NCBI Taxonomy" id="419934"/>
    <lineage>
        <taxon>Bacteria</taxon>
        <taxon>Pseudomonadati</taxon>
        <taxon>Bacteroidota</taxon>
        <taxon>Cytophagia</taxon>
        <taxon>Cytophagales</taxon>
        <taxon>Cyclobacteriaceae</taxon>
        <taxon>Algoriphagus</taxon>
    </lineage>
</organism>
<keyword evidence="2" id="KW-1185">Reference proteome</keyword>
<dbReference type="Gene3D" id="3.20.160.10">
    <property type="entry name" value="vpa0580 domain like"/>
    <property type="match status" value="1"/>
</dbReference>
<gene>
    <name evidence="1" type="ORF">GCM10009119_28280</name>
</gene>
<dbReference type="Pfam" id="PF08888">
    <property type="entry name" value="HopJ"/>
    <property type="match status" value="1"/>
</dbReference>
<protein>
    <submittedName>
        <fullName evidence="1">HopJ type III effector protein</fullName>
    </submittedName>
</protein>
<evidence type="ECO:0000313" key="2">
    <source>
        <dbReference type="Proteomes" id="UP001500469"/>
    </source>
</evidence>
<dbReference type="Proteomes" id="UP001500469">
    <property type="component" value="Unassembled WGS sequence"/>
</dbReference>
<dbReference type="RefSeq" id="WP_343852696.1">
    <property type="nucleotide sequence ID" value="NZ_BAAAFI010000035.1"/>
</dbReference>
<sequence>MNLLQAIEAHPETITFPEVIEYIDANYDFTPTRFLNNTTVNEAGQNNGSCKVFSFAKLNGLTADQTLALFGDYYRVDVLGNPEGTDHQNIRNFMVKGWEGIRFDGDALKAK</sequence>
<proteinExistence type="predicted"/>
<dbReference type="InterPro" id="IPR038604">
    <property type="entry name" value="HopJ_sf"/>
</dbReference>
<reference evidence="2" key="1">
    <citation type="journal article" date="2019" name="Int. J. Syst. Evol. Microbiol.">
        <title>The Global Catalogue of Microorganisms (GCM) 10K type strain sequencing project: providing services to taxonomists for standard genome sequencing and annotation.</title>
        <authorList>
            <consortium name="The Broad Institute Genomics Platform"/>
            <consortium name="The Broad Institute Genome Sequencing Center for Infectious Disease"/>
            <person name="Wu L."/>
            <person name="Ma J."/>
        </authorList>
    </citation>
    <scope>NUCLEOTIDE SEQUENCE [LARGE SCALE GENOMIC DNA]</scope>
    <source>
        <strain evidence="2">JCM 16112</strain>
    </source>
</reference>
<accession>A0ABP3YEP3</accession>